<name>A0ABP7KY18_9MICO</name>
<dbReference type="RefSeq" id="WP_345069056.1">
    <property type="nucleotide sequence ID" value="NZ_BAABCN010000013.1"/>
</dbReference>
<sequence length="224" mass="24121">MQSIIWADDLALTAKRGTVYGPVTLRIGDGVTVLCGPAGSGRTSALLTLAGRMRQGSGTAEVLGHSLPRRAKVVQRETSIAGFDGIDSLEVSVSVWAAVRERQAWLSPWWSFIRRPRDADFAALAGPVFGPVALPSVATTIWDLDETQAMLLRVTLAMLSRPRILFVDQIEQLQSPASRRVVWERLAEIAANGTAVVVAATAAEPELWTGLAARPTVITLTEDH</sequence>
<dbReference type="Gene3D" id="3.40.50.300">
    <property type="entry name" value="P-loop containing nucleotide triphosphate hydrolases"/>
    <property type="match status" value="1"/>
</dbReference>
<accession>A0ABP7KY18</accession>
<dbReference type="GO" id="GO:0005524">
    <property type="term" value="F:ATP binding"/>
    <property type="evidence" value="ECO:0007669"/>
    <property type="project" value="UniProtKB-KW"/>
</dbReference>
<comment type="caution">
    <text evidence="1">The sequence shown here is derived from an EMBL/GenBank/DDBJ whole genome shotgun (WGS) entry which is preliminary data.</text>
</comment>
<dbReference type="EMBL" id="BAABCN010000013">
    <property type="protein sequence ID" value="GAA3890063.1"/>
    <property type="molecule type" value="Genomic_DNA"/>
</dbReference>
<gene>
    <name evidence="1" type="ORF">GCM10022381_34980</name>
</gene>
<evidence type="ECO:0000313" key="1">
    <source>
        <dbReference type="EMBL" id="GAA3890063.1"/>
    </source>
</evidence>
<reference evidence="2" key="1">
    <citation type="journal article" date="2019" name="Int. J. Syst. Evol. Microbiol.">
        <title>The Global Catalogue of Microorganisms (GCM) 10K type strain sequencing project: providing services to taxonomists for standard genome sequencing and annotation.</title>
        <authorList>
            <consortium name="The Broad Institute Genomics Platform"/>
            <consortium name="The Broad Institute Genome Sequencing Center for Infectious Disease"/>
            <person name="Wu L."/>
            <person name="Ma J."/>
        </authorList>
    </citation>
    <scope>NUCLEOTIDE SEQUENCE [LARGE SCALE GENOMIC DNA]</scope>
    <source>
        <strain evidence="2">JCM 17021</strain>
    </source>
</reference>
<dbReference type="SUPFAM" id="SSF52540">
    <property type="entry name" value="P-loop containing nucleoside triphosphate hydrolases"/>
    <property type="match status" value="1"/>
</dbReference>
<evidence type="ECO:0000313" key="2">
    <source>
        <dbReference type="Proteomes" id="UP001501803"/>
    </source>
</evidence>
<organism evidence="1 2">
    <name type="scientific">Leifsonia kafniensis</name>
    <dbReference type="NCBI Taxonomy" id="475957"/>
    <lineage>
        <taxon>Bacteria</taxon>
        <taxon>Bacillati</taxon>
        <taxon>Actinomycetota</taxon>
        <taxon>Actinomycetes</taxon>
        <taxon>Micrococcales</taxon>
        <taxon>Microbacteriaceae</taxon>
        <taxon>Leifsonia</taxon>
    </lineage>
</organism>
<dbReference type="InterPro" id="IPR027417">
    <property type="entry name" value="P-loop_NTPase"/>
</dbReference>
<dbReference type="Proteomes" id="UP001501803">
    <property type="component" value="Unassembled WGS sequence"/>
</dbReference>
<keyword evidence="1" id="KW-0067">ATP-binding</keyword>
<keyword evidence="1" id="KW-0547">Nucleotide-binding</keyword>
<proteinExistence type="predicted"/>
<keyword evidence="2" id="KW-1185">Reference proteome</keyword>
<protein>
    <submittedName>
        <fullName evidence="1">ATP-binding cassette domain-containing protein</fullName>
    </submittedName>
</protein>